<organism evidence="8 9">
    <name type="scientific">Candidatus Lokiarchaeum ossiferum</name>
    <dbReference type="NCBI Taxonomy" id="2951803"/>
    <lineage>
        <taxon>Archaea</taxon>
        <taxon>Promethearchaeati</taxon>
        <taxon>Promethearchaeota</taxon>
        <taxon>Promethearchaeia</taxon>
        <taxon>Promethearchaeales</taxon>
        <taxon>Promethearchaeaceae</taxon>
        <taxon>Candidatus Lokiarchaeum</taxon>
    </lineage>
</organism>
<name>A0ABY6HSQ8_9ARCH</name>
<dbReference type="Pfam" id="PF01918">
    <property type="entry name" value="Alba"/>
    <property type="match status" value="1"/>
</dbReference>
<dbReference type="EMBL" id="CP104013">
    <property type="protein sequence ID" value="UYP45604.1"/>
    <property type="molecule type" value="Genomic_DNA"/>
</dbReference>
<keyword evidence="5" id="KW-0007">Acetylation</keyword>
<gene>
    <name evidence="5" type="primary">albA</name>
    <name evidence="8" type="ORF">NEF87_001889</name>
</gene>
<comment type="similarity">
    <text evidence="1 5">Belongs to the histone-like Alba family.</text>
</comment>
<feature type="domain" description="DNA/RNA-binding protein Alba-like" evidence="7">
    <location>
        <begin position="27"/>
        <end position="86"/>
    </location>
</feature>
<dbReference type="SUPFAM" id="SSF82704">
    <property type="entry name" value="AlbA-like"/>
    <property type="match status" value="1"/>
</dbReference>
<evidence type="ECO:0000313" key="8">
    <source>
        <dbReference type="EMBL" id="UYP45604.1"/>
    </source>
</evidence>
<evidence type="ECO:0000313" key="9">
    <source>
        <dbReference type="Proteomes" id="UP001208689"/>
    </source>
</evidence>
<dbReference type="NCBIfam" id="TIGR00285">
    <property type="entry name" value="DNA-binding protein Alba"/>
    <property type="match status" value="1"/>
</dbReference>
<reference evidence="8" key="1">
    <citation type="submission" date="2022-09" db="EMBL/GenBank/DDBJ databases">
        <title>Actin cytoskeleton and complex cell architecture in an #Asgard archaeon.</title>
        <authorList>
            <person name="Ponce Toledo R.I."/>
            <person name="Schleper C."/>
            <person name="Rodrigues Oliveira T."/>
            <person name="Wollweber F."/>
            <person name="Xu J."/>
            <person name="Rittmann S."/>
            <person name="Klingl A."/>
            <person name="Pilhofer M."/>
        </authorList>
    </citation>
    <scope>NUCLEOTIDE SEQUENCE</scope>
    <source>
        <strain evidence="8">B-35</strain>
    </source>
</reference>
<dbReference type="Gene3D" id="3.30.110.20">
    <property type="entry name" value="Alba-like domain"/>
    <property type="match status" value="1"/>
</dbReference>
<feature type="region of interest" description="Disordered" evidence="6">
    <location>
        <begin position="1"/>
        <end position="22"/>
    </location>
</feature>
<accession>A0ABY6HSQ8</accession>
<sequence>MGEEHRDTRQHDRDRIAHRREDNDCSVYIGKRPTMNYVMAAMVILNKNEDCTIKARGRAISHAVDVAEILINKFYPSAFYKDIKISTEHLQNDDHKVSNVSSMEIVLGPRKPQEPEQN</sequence>
<evidence type="ECO:0000256" key="3">
    <source>
        <dbReference type="ARBA" id="ARBA00022490"/>
    </source>
</evidence>
<feature type="region of interest" description="Disordered" evidence="6">
    <location>
        <begin position="91"/>
        <end position="118"/>
    </location>
</feature>
<dbReference type="Proteomes" id="UP001208689">
    <property type="component" value="Chromosome"/>
</dbReference>
<proteinExistence type="inferred from homology"/>
<keyword evidence="2 5" id="KW-0158">Chromosome</keyword>
<evidence type="ECO:0000259" key="7">
    <source>
        <dbReference type="Pfam" id="PF01918"/>
    </source>
</evidence>
<dbReference type="HAMAP" id="MF_01122">
    <property type="entry name" value="AlbA"/>
    <property type="match status" value="1"/>
</dbReference>
<comment type="function">
    <text evidence="5">Binds double-stranded DNA tightly but without sequence specificity. Involved in DNA compaction.</text>
</comment>
<keyword evidence="5" id="KW-0226">DNA condensation</keyword>
<comment type="subcellular location">
    <subcellularLocation>
        <location evidence="5">Cytoplasm</location>
    </subcellularLocation>
    <subcellularLocation>
        <location evidence="5">Chromosome</location>
    </subcellularLocation>
</comment>
<comment type="PTM">
    <text evidence="5">Acetylated. Acetylation at Lys-31 decreases DNA-binding affinity.</text>
</comment>
<dbReference type="NCBIfam" id="NF003088">
    <property type="entry name" value="PRK04015.1"/>
    <property type="match status" value="1"/>
</dbReference>
<evidence type="ECO:0000256" key="1">
    <source>
        <dbReference type="ARBA" id="ARBA00008018"/>
    </source>
</evidence>
<dbReference type="InterPro" id="IPR036882">
    <property type="entry name" value="Alba-like_dom_sf"/>
</dbReference>
<protein>
    <recommendedName>
        <fullName evidence="5">DNA/RNA-binding protein Alba</fullName>
    </recommendedName>
</protein>
<evidence type="ECO:0000256" key="5">
    <source>
        <dbReference type="HAMAP-Rule" id="MF_01122"/>
    </source>
</evidence>
<evidence type="ECO:0000256" key="4">
    <source>
        <dbReference type="ARBA" id="ARBA00023125"/>
    </source>
</evidence>
<dbReference type="InterPro" id="IPR002775">
    <property type="entry name" value="DNA/RNA-bd_Alba-like"/>
</dbReference>
<feature type="modified residue" description="N6-acetyllysine" evidence="5">
    <location>
        <position position="31"/>
    </location>
</feature>
<dbReference type="InterPro" id="IPR013795">
    <property type="entry name" value="DNA/RNA-bd_Alba"/>
</dbReference>
<evidence type="ECO:0000256" key="2">
    <source>
        <dbReference type="ARBA" id="ARBA00022454"/>
    </source>
</evidence>
<keyword evidence="4 5" id="KW-0238">DNA-binding</keyword>
<evidence type="ECO:0000256" key="6">
    <source>
        <dbReference type="SAM" id="MobiDB-lite"/>
    </source>
</evidence>
<keyword evidence="9" id="KW-1185">Reference proteome</keyword>
<keyword evidence="3 5" id="KW-0963">Cytoplasm</keyword>